<dbReference type="SUPFAM" id="SSF55394">
    <property type="entry name" value="Bactericidal permeability-increasing protein, BPI"/>
    <property type="match status" value="1"/>
</dbReference>
<dbReference type="Gene3D" id="3.15.10.10">
    <property type="entry name" value="Bactericidal permeability-increasing protein, domain 1"/>
    <property type="match status" value="1"/>
</dbReference>
<keyword evidence="3" id="KW-1185">Reference proteome</keyword>
<dbReference type="InterPro" id="IPR017943">
    <property type="entry name" value="Bactericidal_perm-incr_a/b_dom"/>
</dbReference>
<dbReference type="AlphaFoldDB" id="V6LQL4"/>
<dbReference type="EMBL" id="AUWU02000007">
    <property type="protein sequence ID" value="KAH0571385.1"/>
    <property type="molecule type" value="Genomic_DNA"/>
</dbReference>
<dbReference type="EMBL" id="KI546073">
    <property type="protein sequence ID" value="EST46538.1"/>
    <property type="molecule type" value="Genomic_DNA"/>
</dbReference>
<dbReference type="VEuPathDB" id="GiardiaDB:SS50377_27686"/>
<sequence>MLIFIFGLQVQTGVSISITKDGIMAYIDKLIDYAVFNLQNFDFGNFDEKIDLGLTGFRVQIDNIRITDFMAYNYTFTLQPQYFDIKNAVIQGSLQYNIFQTSFPYLEFKGGSTGLMNLNVFAEVNFYLNESTKLLNFKLVSISTQIVNIELYLQDGYLNQLFTTFKYVFEDLITKAIFPVGYQILGQIINGFLNFNYLIKSGECTYSYQFNNFKVDSRYIVFQHQGFCNTAVDTFLLPDNYTSDQINYIISIDVIKSVFGENIQISIRNGIVVRLNGLKSLCQVVLKSVVDDNDNTKLRGQVQLNCENKQIEMLFNKNAPLLYNVWFVQFGNIIYQPNYVILTGYFI</sequence>
<gene>
    <name evidence="1" type="ORF">SS50377_13343</name>
    <name evidence="2" type="ORF">SS50377_27686</name>
</gene>
<reference evidence="1 2" key="1">
    <citation type="journal article" date="2014" name="PLoS Genet.">
        <title>The Genome of Spironucleus salmonicida Highlights a Fish Pathogen Adapted to Fluctuating Environments.</title>
        <authorList>
            <person name="Xu F."/>
            <person name="Jerlstrom-Hultqvist J."/>
            <person name="Einarsson E."/>
            <person name="Astvaldsson A."/>
            <person name="Svard S.G."/>
            <person name="Andersson J.O."/>
        </authorList>
    </citation>
    <scope>NUCLEOTIDE SEQUENCE</scope>
    <source>
        <strain evidence="2">ATCC 50377</strain>
    </source>
</reference>
<organism evidence="1">
    <name type="scientific">Spironucleus salmonicida</name>
    <dbReference type="NCBI Taxonomy" id="348837"/>
    <lineage>
        <taxon>Eukaryota</taxon>
        <taxon>Metamonada</taxon>
        <taxon>Diplomonadida</taxon>
        <taxon>Hexamitidae</taxon>
        <taxon>Hexamitinae</taxon>
        <taxon>Spironucleus</taxon>
    </lineage>
</organism>
<reference evidence="2" key="2">
    <citation type="submission" date="2020-12" db="EMBL/GenBank/DDBJ databases">
        <title>New Spironucleus salmonicida genome in near-complete chromosomes.</title>
        <authorList>
            <person name="Xu F."/>
            <person name="Kurt Z."/>
            <person name="Jimenez-Gonzalez A."/>
            <person name="Astvaldsson A."/>
            <person name="Andersson J.O."/>
            <person name="Svard S.G."/>
        </authorList>
    </citation>
    <scope>NUCLEOTIDE SEQUENCE</scope>
    <source>
        <strain evidence="2">ATCC 50377</strain>
    </source>
</reference>
<evidence type="ECO:0000313" key="2">
    <source>
        <dbReference type="EMBL" id="KAH0571385.1"/>
    </source>
</evidence>
<dbReference type="GO" id="GO:0008289">
    <property type="term" value="F:lipid binding"/>
    <property type="evidence" value="ECO:0007669"/>
    <property type="project" value="InterPro"/>
</dbReference>
<evidence type="ECO:0000313" key="1">
    <source>
        <dbReference type="EMBL" id="EST46538.1"/>
    </source>
</evidence>
<evidence type="ECO:0000313" key="3">
    <source>
        <dbReference type="Proteomes" id="UP000018208"/>
    </source>
</evidence>
<dbReference type="Proteomes" id="UP000018208">
    <property type="component" value="Unassembled WGS sequence"/>
</dbReference>
<name>V6LQL4_9EUKA</name>
<proteinExistence type="predicted"/>
<evidence type="ECO:0008006" key="4">
    <source>
        <dbReference type="Google" id="ProtNLM"/>
    </source>
</evidence>
<protein>
    <recommendedName>
        <fullName evidence="4">BPI-like protein</fullName>
    </recommendedName>
</protein>
<accession>V6LQL4</accession>